<evidence type="ECO:0000313" key="2">
    <source>
        <dbReference type="Proteomes" id="UP000805649"/>
    </source>
</evidence>
<keyword evidence="2" id="KW-1185">Reference proteome</keyword>
<name>A0ACC3YSW0_COLTU</name>
<dbReference type="EMBL" id="VUJX02000006">
    <property type="protein sequence ID" value="KAL0935020.1"/>
    <property type="molecule type" value="Genomic_DNA"/>
</dbReference>
<dbReference type="Proteomes" id="UP000805649">
    <property type="component" value="Unassembled WGS sequence"/>
</dbReference>
<accession>A0ACC3YSW0</accession>
<proteinExistence type="predicted"/>
<evidence type="ECO:0000313" key="1">
    <source>
        <dbReference type="EMBL" id="KAL0935020.1"/>
    </source>
</evidence>
<comment type="caution">
    <text evidence="1">The sequence shown here is derived from an EMBL/GenBank/DDBJ whole genome shotgun (WGS) entry which is preliminary data.</text>
</comment>
<organism evidence="1 2">
    <name type="scientific">Colletotrichum truncatum</name>
    <name type="common">Anthracnose fungus</name>
    <name type="synonym">Colletotrichum capsici</name>
    <dbReference type="NCBI Taxonomy" id="5467"/>
    <lineage>
        <taxon>Eukaryota</taxon>
        <taxon>Fungi</taxon>
        <taxon>Dikarya</taxon>
        <taxon>Ascomycota</taxon>
        <taxon>Pezizomycotina</taxon>
        <taxon>Sordariomycetes</taxon>
        <taxon>Hypocreomycetidae</taxon>
        <taxon>Glomerellales</taxon>
        <taxon>Glomerellaceae</taxon>
        <taxon>Colletotrichum</taxon>
        <taxon>Colletotrichum truncatum species complex</taxon>
    </lineage>
</organism>
<reference evidence="1 2" key="1">
    <citation type="journal article" date="2020" name="Phytopathology">
        <title>Genome Sequence Resources of Colletotrichum truncatum, C. plurivorum, C. musicola, and C. sojae: Four Species Pathogenic to Soybean (Glycine max).</title>
        <authorList>
            <person name="Rogerio F."/>
            <person name="Boufleur T.R."/>
            <person name="Ciampi-Guillardi M."/>
            <person name="Sukno S.A."/>
            <person name="Thon M.R."/>
            <person name="Massola Junior N.S."/>
            <person name="Baroncelli R."/>
        </authorList>
    </citation>
    <scope>NUCLEOTIDE SEQUENCE [LARGE SCALE GENOMIC DNA]</scope>
    <source>
        <strain evidence="1 2">CMES1059</strain>
    </source>
</reference>
<gene>
    <name evidence="1" type="ORF">CTRU02_209611</name>
</gene>
<protein>
    <submittedName>
        <fullName evidence="1">Uncharacterized protein</fullName>
    </submittedName>
</protein>
<sequence>MRVDDIMNEEELVNANRSINFDELLNADHFVVSDETINAQEPVNLFEFNNADQVDTSSQVTDPDGFQNAGWTMGGENALMTNGFINREDPSNSAGLHGTGWPMAEESVLGTDEFNNTEEHINLYEDMNADNNTNANKARKLRKLRSADEIQSGGLAMGDEVVKSTDALYIAFLTVPREETFAGMPAADRFKDIVGSQRLFFRCHWINDPQYAPDPDTPFDDERFSQIRGEYHDCRKFVLIVAHAEYERLYEYCKAMYHAPKYLPRRSVLFDQVLQGCRIEDVCLGLCQSKYDQTGFLVW</sequence>